<feature type="transmembrane region" description="Helical" evidence="1">
    <location>
        <begin position="6"/>
        <end position="39"/>
    </location>
</feature>
<dbReference type="InterPro" id="IPR007403">
    <property type="entry name" value="DUF456"/>
</dbReference>
<gene>
    <name evidence="2" type="ORF">IDM48_10480</name>
</gene>
<sequence>MALDVIITIISALAIGIGCVGIIYPILPGSILALGGIVLWAFTVRAPEGWWALGLGGVLLVLGMTAQLLLTGRTLKRERIPNSSTLWGAVGAVVGMFVIPVVGLFIGFAAGLYLSEANRRRNFSQAVPATLQALKSMGIGIVVELGCALAAGTVFALAAITYFVTA</sequence>
<accession>A0A7H2BJB7</accession>
<dbReference type="RefSeq" id="WP_190617344.1">
    <property type="nucleotide sequence ID" value="NZ_CP061538.1"/>
</dbReference>
<dbReference type="PANTHER" id="PTHR39165">
    <property type="entry name" value="IG HYPOTHETICAL 17883"/>
    <property type="match status" value="1"/>
</dbReference>
<keyword evidence="1" id="KW-0472">Membrane</keyword>
<dbReference type="Pfam" id="PF04306">
    <property type="entry name" value="DUF456"/>
    <property type="match status" value="1"/>
</dbReference>
<dbReference type="PANTHER" id="PTHR39165:SF1">
    <property type="entry name" value="DUF456 DOMAIN-CONTAINING PROTEIN"/>
    <property type="match status" value="1"/>
</dbReference>
<keyword evidence="3" id="KW-1185">Reference proteome</keyword>
<dbReference type="KEGG" id="rama:IDM48_10480"/>
<keyword evidence="1" id="KW-1133">Transmembrane helix</keyword>
<evidence type="ECO:0000313" key="3">
    <source>
        <dbReference type="Proteomes" id="UP000516421"/>
    </source>
</evidence>
<dbReference type="Proteomes" id="UP000516421">
    <property type="component" value="Chromosome"/>
</dbReference>
<protein>
    <submittedName>
        <fullName evidence="2">DUF456 domain-containing protein</fullName>
    </submittedName>
</protein>
<proteinExistence type="predicted"/>
<evidence type="ECO:0000313" key="2">
    <source>
        <dbReference type="EMBL" id="QNV39763.1"/>
    </source>
</evidence>
<feature type="transmembrane region" description="Helical" evidence="1">
    <location>
        <begin position="51"/>
        <end position="70"/>
    </location>
</feature>
<feature type="transmembrane region" description="Helical" evidence="1">
    <location>
        <begin position="90"/>
        <end position="114"/>
    </location>
</feature>
<organism evidence="2 3">
    <name type="scientific">Rothia amarae</name>
    <dbReference type="NCBI Taxonomy" id="169480"/>
    <lineage>
        <taxon>Bacteria</taxon>
        <taxon>Bacillati</taxon>
        <taxon>Actinomycetota</taxon>
        <taxon>Actinomycetes</taxon>
        <taxon>Micrococcales</taxon>
        <taxon>Micrococcaceae</taxon>
        <taxon>Rothia</taxon>
    </lineage>
</organism>
<dbReference type="AlphaFoldDB" id="A0A7H2BJB7"/>
<dbReference type="EMBL" id="CP061538">
    <property type="protein sequence ID" value="QNV39763.1"/>
    <property type="molecule type" value="Genomic_DNA"/>
</dbReference>
<reference evidence="2 3" key="1">
    <citation type="submission" date="2020-09" db="EMBL/GenBank/DDBJ databases">
        <title>Investigation of environmental microbe.</title>
        <authorList>
            <person name="Ou Y."/>
            <person name="Kang Q."/>
        </authorList>
    </citation>
    <scope>NUCLEOTIDE SEQUENCE [LARGE SCALE GENOMIC DNA]</scope>
    <source>
        <strain evidence="2 3">KJZ-9</strain>
    </source>
</reference>
<name>A0A7H2BJB7_9MICC</name>
<keyword evidence="1" id="KW-0812">Transmembrane</keyword>
<feature type="transmembrane region" description="Helical" evidence="1">
    <location>
        <begin position="141"/>
        <end position="164"/>
    </location>
</feature>
<evidence type="ECO:0000256" key="1">
    <source>
        <dbReference type="SAM" id="Phobius"/>
    </source>
</evidence>